<accession>A0A072U886</accession>
<protein>
    <submittedName>
        <fullName evidence="2 3">Uncharacterized protein</fullName>
    </submittedName>
</protein>
<feature type="region of interest" description="Disordered" evidence="1">
    <location>
        <begin position="84"/>
        <end position="108"/>
    </location>
</feature>
<evidence type="ECO:0000256" key="1">
    <source>
        <dbReference type="SAM" id="MobiDB-lite"/>
    </source>
</evidence>
<name>A0A072U886_MEDTR</name>
<organism evidence="2 4">
    <name type="scientific">Medicago truncatula</name>
    <name type="common">Barrel medic</name>
    <name type="synonym">Medicago tribuloides</name>
    <dbReference type="NCBI Taxonomy" id="3880"/>
    <lineage>
        <taxon>Eukaryota</taxon>
        <taxon>Viridiplantae</taxon>
        <taxon>Streptophyta</taxon>
        <taxon>Embryophyta</taxon>
        <taxon>Tracheophyta</taxon>
        <taxon>Spermatophyta</taxon>
        <taxon>Magnoliopsida</taxon>
        <taxon>eudicotyledons</taxon>
        <taxon>Gunneridae</taxon>
        <taxon>Pentapetalae</taxon>
        <taxon>rosids</taxon>
        <taxon>fabids</taxon>
        <taxon>Fabales</taxon>
        <taxon>Fabaceae</taxon>
        <taxon>Papilionoideae</taxon>
        <taxon>50 kb inversion clade</taxon>
        <taxon>NPAAA clade</taxon>
        <taxon>Hologalegina</taxon>
        <taxon>IRL clade</taxon>
        <taxon>Trifolieae</taxon>
        <taxon>Medicago</taxon>
    </lineage>
</organism>
<dbReference type="Proteomes" id="UP000002051">
    <property type="component" value="Chromosome 6"/>
</dbReference>
<dbReference type="AlphaFoldDB" id="A0A072U886"/>
<dbReference type="EnsemblPlants" id="KEH25969">
    <property type="protein sequence ID" value="KEH25969"/>
    <property type="gene ID" value="MTR_6g038570"/>
</dbReference>
<dbReference type="HOGENOM" id="CLU_1498474_0_0_1"/>
<reference evidence="2 4" key="2">
    <citation type="journal article" date="2014" name="BMC Genomics">
        <title>An improved genome release (version Mt4.0) for the model legume Medicago truncatula.</title>
        <authorList>
            <person name="Tang H."/>
            <person name="Krishnakumar V."/>
            <person name="Bidwell S."/>
            <person name="Rosen B."/>
            <person name="Chan A."/>
            <person name="Zhou S."/>
            <person name="Gentzbittel L."/>
            <person name="Childs K.L."/>
            <person name="Yandell M."/>
            <person name="Gundlach H."/>
            <person name="Mayer K.F."/>
            <person name="Schwartz D.C."/>
            <person name="Town C.D."/>
        </authorList>
    </citation>
    <scope>GENOME REANNOTATION</scope>
    <source>
        <strain evidence="2">A17</strain>
        <strain evidence="3 4">cv. Jemalong A17</strain>
    </source>
</reference>
<feature type="compositionally biased region" description="Pro residues" evidence="1">
    <location>
        <begin position="32"/>
        <end position="53"/>
    </location>
</feature>
<proteinExistence type="predicted"/>
<dbReference type="EMBL" id="CM001222">
    <property type="protein sequence ID" value="KEH25969.1"/>
    <property type="molecule type" value="Genomic_DNA"/>
</dbReference>
<sequence length="180" mass="19784">MILGPVNPEGSDAIRSIANGVRATTSVNAMTLPPPISQPKDVSPPSPQAPQPPETNEVLMDPVNLLRQQSDRLELMPLMMNSTSKRQTVRRSRGENVVSSGDVGVYSPGDGRKDGDIVVCSRYAIDSGKRIGGENRHRQCVDDHDCYKIFSCPREIAFNVEFVRRQANAVAHVLAREVMF</sequence>
<feature type="region of interest" description="Disordered" evidence="1">
    <location>
        <begin position="29"/>
        <end position="57"/>
    </location>
</feature>
<keyword evidence="4" id="KW-1185">Reference proteome</keyword>
<evidence type="ECO:0000313" key="2">
    <source>
        <dbReference type="EMBL" id="KEH25969.1"/>
    </source>
</evidence>
<evidence type="ECO:0000313" key="3">
    <source>
        <dbReference type="EnsemblPlants" id="KEH25969"/>
    </source>
</evidence>
<gene>
    <name evidence="2" type="ordered locus">MTR_6g038570</name>
</gene>
<reference evidence="3" key="3">
    <citation type="submission" date="2015-04" db="UniProtKB">
        <authorList>
            <consortium name="EnsemblPlants"/>
        </authorList>
    </citation>
    <scope>IDENTIFICATION</scope>
    <source>
        <strain evidence="3">cv. Jemalong A17</strain>
    </source>
</reference>
<evidence type="ECO:0000313" key="4">
    <source>
        <dbReference type="Proteomes" id="UP000002051"/>
    </source>
</evidence>
<reference evidence="2 4" key="1">
    <citation type="journal article" date="2011" name="Nature">
        <title>The Medicago genome provides insight into the evolution of rhizobial symbioses.</title>
        <authorList>
            <person name="Young N.D."/>
            <person name="Debelle F."/>
            <person name="Oldroyd G.E."/>
            <person name="Geurts R."/>
            <person name="Cannon S.B."/>
            <person name="Udvardi M.K."/>
            <person name="Benedito V.A."/>
            <person name="Mayer K.F."/>
            <person name="Gouzy J."/>
            <person name="Schoof H."/>
            <person name="Van de Peer Y."/>
            <person name="Proost S."/>
            <person name="Cook D.R."/>
            <person name="Meyers B.C."/>
            <person name="Spannagl M."/>
            <person name="Cheung F."/>
            <person name="De Mita S."/>
            <person name="Krishnakumar V."/>
            <person name="Gundlach H."/>
            <person name="Zhou S."/>
            <person name="Mudge J."/>
            <person name="Bharti A.K."/>
            <person name="Murray J.D."/>
            <person name="Naoumkina M.A."/>
            <person name="Rosen B."/>
            <person name="Silverstein K.A."/>
            <person name="Tang H."/>
            <person name="Rombauts S."/>
            <person name="Zhao P.X."/>
            <person name="Zhou P."/>
            <person name="Barbe V."/>
            <person name="Bardou P."/>
            <person name="Bechner M."/>
            <person name="Bellec A."/>
            <person name="Berger A."/>
            <person name="Berges H."/>
            <person name="Bidwell S."/>
            <person name="Bisseling T."/>
            <person name="Choisne N."/>
            <person name="Couloux A."/>
            <person name="Denny R."/>
            <person name="Deshpande S."/>
            <person name="Dai X."/>
            <person name="Doyle J.J."/>
            <person name="Dudez A.M."/>
            <person name="Farmer A.D."/>
            <person name="Fouteau S."/>
            <person name="Franken C."/>
            <person name="Gibelin C."/>
            <person name="Gish J."/>
            <person name="Goldstein S."/>
            <person name="Gonzalez A.J."/>
            <person name="Green P.J."/>
            <person name="Hallab A."/>
            <person name="Hartog M."/>
            <person name="Hua A."/>
            <person name="Humphray S.J."/>
            <person name="Jeong D.H."/>
            <person name="Jing Y."/>
            <person name="Jocker A."/>
            <person name="Kenton S.M."/>
            <person name="Kim D.J."/>
            <person name="Klee K."/>
            <person name="Lai H."/>
            <person name="Lang C."/>
            <person name="Lin S."/>
            <person name="Macmil S.L."/>
            <person name="Magdelenat G."/>
            <person name="Matthews L."/>
            <person name="McCorrison J."/>
            <person name="Monaghan E.L."/>
            <person name="Mun J.H."/>
            <person name="Najar F.Z."/>
            <person name="Nicholson C."/>
            <person name="Noirot C."/>
            <person name="O'Bleness M."/>
            <person name="Paule C.R."/>
            <person name="Poulain J."/>
            <person name="Prion F."/>
            <person name="Qin B."/>
            <person name="Qu C."/>
            <person name="Retzel E.F."/>
            <person name="Riddle C."/>
            <person name="Sallet E."/>
            <person name="Samain S."/>
            <person name="Samson N."/>
            <person name="Sanders I."/>
            <person name="Saurat O."/>
            <person name="Scarpelli C."/>
            <person name="Schiex T."/>
            <person name="Segurens B."/>
            <person name="Severin A.J."/>
            <person name="Sherrier D.J."/>
            <person name="Shi R."/>
            <person name="Sims S."/>
            <person name="Singer S.R."/>
            <person name="Sinharoy S."/>
            <person name="Sterck L."/>
            <person name="Viollet A."/>
            <person name="Wang B.B."/>
            <person name="Wang K."/>
            <person name="Wang M."/>
            <person name="Wang X."/>
            <person name="Warfsmann J."/>
            <person name="Weissenbach J."/>
            <person name="White D.D."/>
            <person name="White J.D."/>
            <person name="Wiley G.B."/>
            <person name="Wincker P."/>
            <person name="Xing Y."/>
            <person name="Yang L."/>
            <person name="Yao Z."/>
            <person name="Ying F."/>
            <person name="Zhai J."/>
            <person name="Zhou L."/>
            <person name="Zuber A."/>
            <person name="Denarie J."/>
            <person name="Dixon R.A."/>
            <person name="May G.D."/>
            <person name="Schwartz D.C."/>
            <person name="Rogers J."/>
            <person name="Quetier F."/>
            <person name="Town C.D."/>
            <person name="Roe B.A."/>
        </authorList>
    </citation>
    <scope>NUCLEOTIDE SEQUENCE [LARGE SCALE GENOMIC DNA]</scope>
    <source>
        <strain evidence="2">A17</strain>
        <strain evidence="3 4">cv. Jemalong A17</strain>
    </source>
</reference>